<dbReference type="NCBIfam" id="TIGR00254">
    <property type="entry name" value="GGDEF"/>
    <property type="match status" value="1"/>
</dbReference>
<dbReference type="InterPro" id="IPR043128">
    <property type="entry name" value="Rev_trsase/Diguanyl_cyclase"/>
</dbReference>
<dbReference type="PROSITE" id="PS50887">
    <property type="entry name" value="GGDEF"/>
    <property type="match status" value="1"/>
</dbReference>
<evidence type="ECO:0000259" key="5">
    <source>
        <dbReference type="PROSITE" id="PS50887"/>
    </source>
</evidence>
<dbReference type="PANTHER" id="PTHR45138:SF9">
    <property type="entry name" value="DIGUANYLATE CYCLASE DGCM-RELATED"/>
    <property type="match status" value="1"/>
</dbReference>
<dbReference type="GO" id="GO:0005886">
    <property type="term" value="C:plasma membrane"/>
    <property type="evidence" value="ECO:0007669"/>
    <property type="project" value="TreeGrafter"/>
</dbReference>
<name>A0A1Y0IGT8_9GAMM</name>
<comment type="catalytic activity">
    <reaction evidence="3">
        <text>2 GTP = 3',3'-c-di-GMP + 2 diphosphate</text>
        <dbReference type="Rhea" id="RHEA:24898"/>
        <dbReference type="ChEBI" id="CHEBI:33019"/>
        <dbReference type="ChEBI" id="CHEBI:37565"/>
        <dbReference type="ChEBI" id="CHEBI:58805"/>
        <dbReference type="EC" id="2.7.7.65"/>
    </reaction>
</comment>
<dbReference type="Gene3D" id="3.30.70.270">
    <property type="match status" value="1"/>
</dbReference>
<dbReference type="EMBL" id="CP021425">
    <property type="protein sequence ID" value="ARU58745.1"/>
    <property type="molecule type" value="Genomic_DNA"/>
</dbReference>
<feature type="domain" description="GGDEF" evidence="5">
    <location>
        <begin position="203"/>
        <end position="335"/>
    </location>
</feature>
<proteinExistence type="predicted"/>
<keyword evidence="7" id="KW-1185">Reference proteome</keyword>
<evidence type="ECO:0000313" key="7">
    <source>
        <dbReference type="Proteomes" id="UP000196027"/>
    </source>
</evidence>
<dbReference type="GO" id="GO:0043709">
    <property type="term" value="P:cell adhesion involved in single-species biofilm formation"/>
    <property type="evidence" value="ECO:0007669"/>
    <property type="project" value="TreeGrafter"/>
</dbReference>
<keyword evidence="4" id="KW-0812">Transmembrane</keyword>
<feature type="transmembrane region" description="Helical" evidence="4">
    <location>
        <begin position="31"/>
        <end position="50"/>
    </location>
</feature>
<evidence type="ECO:0000256" key="3">
    <source>
        <dbReference type="ARBA" id="ARBA00034247"/>
    </source>
</evidence>
<dbReference type="InterPro" id="IPR050469">
    <property type="entry name" value="Diguanylate_Cyclase"/>
</dbReference>
<comment type="cofactor">
    <cofactor evidence="1">
        <name>Mg(2+)</name>
        <dbReference type="ChEBI" id="CHEBI:18420"/>
    </cofactor>
</comment>
<dbReference type="GO" id="GO:0052621">
    <property type="term" value="F:diguanylate cyclase activity"/>
    <property type="evidence" value="ECO:0007669"/>
    <property type="project" value="UniProtKB-EC"/>
</dbReference>
<dbReference type="KEGG" id="ome:OLMES_4756"/>
<feature type="transmembrane region" description="Helical" evidence="4">
    <location>
        <begin position="133"/>
        <end position="151"/>
    </location>
</feature>
<evidence type="ECO:0000256" key="4">
    <source>
        <dbReference type="SAM" id="Phobius"/>
    </source>
</evidence>
<organism evidence="6 7">
    <name type="scientific">Oleiphilus messinensis</name>
    <dbReference type="NCBI Taxonomy" id="141451"/>
    <lineage>
        <taxon>Bacteria</taxon>
        <taxon>Pseudomonadati</taxon>
        <taxon>Pseudomonadota</taxon>
        <taxon>Gammaproteobacteria</taxon>
        <taxon>Oceanospirillales</taxon>
        <taxon>Oleiphilaceae</taxon>
        <taxon>Oleiphilus</taxon>
    </lineage>
</organism>
<evidence type="ECO:0000256" key="2">
    <source>
        <dbReference type="ARBA" id="ARBA00012528"/>
    </source>
</evidence>
<dbReference type="Pfam" id="PF00990">
    <property type="entry name" value="GGDEF"/>
    <property type="match status" value="1"/>
</dbReference>
<dbReference type="EC" id="2.7.7.65" evidence="2"/>
<dbReference type="SUPFAM" id="SSF55073">
    <property type="entry name" value="Nucleotide cyclase"/>
    <property type="match status" value="1"/>
</dbReference>
<dbReference type="InterPro" id="IPR000160">
    <property type="entry name" value="GGDEF_dom"/>
</dbReference>
<dbReference type="FunFam" id="3.30.70.270:FF:000001">
    <property type="entry name" value="Diguanylate cyclase domain protein"/>
    <property type="match status" value="1"/>
</dbReference>
<dbReference type="CDD" id="cd01949">
    <property type="entry name" value="GGDEF"/>
    <property type="match status" value="1"/>
</dbReference>
<protein>
    <recommendedName>
        <fullName evidence="2">diguanylate cyclase</fullName>
        <ecNumber evidence="2">2.7.7.65</ecNumber>
    </recommendedName>
</protein>
<evidence type="ECO:0000256" key="1">
    <source>
        <dbReference type="ARBA" id="ARBA00001946"/>
    </source>
</evidence>
<dbReference type="PANTHER" id="PTHR45138">
    <property type="entry name" value="REGULATORY COMPONENTS OF SENSORY TRANSDUCTION SYSTEM"/>
    <property type="match status" value="1"/>
</dbReference>
<feature type="transmembrane region" description="Helical" evidence="4">
    <location>
        <begin position="56"/>
        <end position="74"/>
    </location>
</feature>
<sequence length="348" mass="40083">MQVLQWLTYAGVFVLIAIGIKSILSEHLRHGYILFVFALLMMLNLVILHRTGSGNTFLRIFIGIVAALFIYLVATGGESNTGPLWFYVFPPLIFYMLGLRQGLVVMTSCLLVIAVIFKFPELPFVITEYNPDFQLRFLTSMTFVTVFSYILDFSRRRARNDLIDLAERYDLASRTDELTRLSNRRDMRNRLDTEYYRFKRHGHHFSVVLMDIDHFKRINDGYGHDAGDEVLKDFAKLLKEHSRHLDVISRWGGEEFLILLPETSLVQALALAERLRFAVESAEFSYQSMLIPVTMSAGVCSISQFESIEGLLRQTDINLYEAKMKGRNRIVPMVKSTSRPEEHDSESV</sequence>
<dbReference type="InterPro" id="IPR048435">
    <property type="entry name" value="MASE6"/>
</dbReference>
<keyword evidence="4" id="KW-1133">Transmembrane helix</keyword>
<dbReference type="SMART" id="SM00267">
    <property type="entry name" value="GGDEF"/>
    <property type="match status" value="1"/>
</dbReference>
<gene>
    <name evidence="6" type="ORF">OLMES_4756</name>
</gene>
<keyword evidence="4" id="KW-0472">Membrane</keyword>
<dbReference type="Proteomes" id="UP000196027">
    <property type="component" value="Chromosome"/>
</dbReference>
<dbReference type="AlphaFoldDB" id="A0A1Y0IGT8"/>
<dbReference type="InterPro" id="IPR029787">
    <property type="entry name" value="Nucleotide_cyclase"/>
</dbReference>
<reference evidence="6 7" key="1">
    <citation type="submission" date="2017-05" db="EMBL/GenBank/DDBJ databases">
        <title>Genomic insights into alkan degradation activity of Oleiphilus messinensis.</title>
        <authorList>
            <person name="Kozyavkin S.A."/>
            <person name="Slesarev A.I."/>
            <person name="Golyshin P.N."/>
            <person name="Korzhenkov A."/>
            <person name="Golyshina O.N."/>
            <person name="Toshchakov S.V."/>
        </authorList>
    </citation>
    <scope>NUCLEOTIDE SEQUENCE [LARGE SCALE GENOMIC DNA]</scope>
    <source>
        <strain evidence="6 7">ME102</strain>
    </source>
</reference>
<accession>A0A1Y0IGT8</accession>
<evidence type="ECO:0000313" key="6">
    <source>
        <dbReference type="EMBL" id="ARU58745.1"/>
    </source>
</evidence>
<dbReference type="GO" id="GO:1902201">
    <property type="term" value="P:negative regulation of bacterial-type flagellum-dependent cell motility"/>
    <property type="evidence" value="ECO:0007669"/>
    <property type="project" value="TreeGrafter"/>
</dbReference>
<feature type="transmembrane region" description="Helical" evidence="4">
    <location>
        <begin position="6"/>
        <end position="24"/>
    </location>
</feature>
<dbReference type="Pfam" id="PF20966">
    <property type="entry name" value="MASE6"/>
    <property type="match status" value="1"/>
</dbReference>
<feature type="transmembrane region" description="Helical" evidence="4">
    <location>
        <begin position="86"/>
        <end position="113"/>
    </location>
</feature>